<dbReference type="EMBL" id="HBKN01033283">
    <property type="protein sequence ID" value="CAE2318774.1"/>
    <property type="molecule type" value="Transcribed_RNA"/>
</dbReference>
<keyword evidence="1" id="KW-0677">Repeat</keyword>
<accession>A0A7S4LAC6</accession>
<gene>
    <name evidence="2" type="ORF">GTHE00462_LOCUS25901</name>
</gene>
<reference evidence="2" key="1">
    <citation type="submission" date="2021-01" db="EMBL/GenBank/DDBJ databases">
        <authorList>
            <person name="Corre E."/>
            <person name="Pelletier E."/>
            <person name="Niang G."/>
            <person name="Scheremetjew M."/>
            <person name="Finn R."/>
            <person name="Kale V."/>
            <person name="Holt S."/>
            <person name="Cochrane G."/>
            <person name="Meng A."/>
            <person name="Brown T."/>
            <person name="Cohen L."/>
        </authorList>
    </citation>
    <scope>NUCLEOTIDE SEQUENCE</scope>
    <source>
        <strain evidence="2">CCMP 2712</strain>
    </source>
</reference>
<dbReference type="PANTHER" id="PTHR23084:SF263">
    <property type="entry name" value="MORN REPEAT-CONTAINING PROTEIN 1"/>
    <property type="match status" value="1"/>
</dbReference>
<dbReference type="SUPFAM" id="SSF82185">
    <property type="entry name" value="Histone H3 K4-specific methyltransferase SET7/9 N-terminal domain"/>
    <property type="match status" value="2"/>
</dbReference>
<dbReference type="InterPro" id="IPR003409">
    <property type="entry name" value="MORN"/>
</dbReference>
<dbReference type="AlphaFoldDB" id="A0A7S4LAC6"/>
<dbReference type="SMART" id="SM00698">
    <property type="entry name" value="MORN"/>
    <property type="match status" value="6"/>
</dbReference>
<evidence type="ECO:0000256" key="1">
    <source>
        <dbReference type="ARBA" id="ARBA00022737"/>
    </source>
</evidence>
<organism evidence="2">
    <name type="scientific">Guillardia theta</name>
    <name type="common">Cryptophyte</name>
    <name type="synonym">Cryptomonas phi</name>
    <dbReference type="NCBI Taxonomy" id="55529"/>
    <lineage>
        <taxon>Eukaryota</taxon>
        <taxon>Cryptophyceae</taxon>
        <taxon>Pyrenomonadales</taxon>
        <taxon>Geminigeraceae</taxon>
        <taxon>Guillardia</taxon>
    </lineage>
</organism>
<sequence>MHDLPDNYGVFCWFDGDCYLGQWHHGKMEGYGVYVYGKKSPYASHRYEGSYHAGRRQGTGIYMYNSKEKGVYIGEWLRGQMNGLGILLYVDDEYYIGGWFKDQKHGLGVYQWGQSHGAAAGDKYEGYFKLGKAHGNGKTTYQDGGWHMGKYVDGKMHGLGMMKTSGGITYIGSWKEDELHGEIVAHQNLGDGAREVQIYNMGEYKGSREYDLSKDWSELEAAGEISAREGGNAARMARENIGRVTEIGRRAKISQRLAQHHAREAKFFAKASIRYRKFREAWMGLKKYIVIDED</sequence>
<name>A0A7S4LAC6_GUITH</name>
<protein>
    <submittedName>
        <fullName evidence="2">Uncharacterized protein</fullName>
    </submittedName>
</protein>
<dbReference type="PANTHER" id="PTHR23084">
    <property type="entry name" value="PHOSPHATIDYLINOSITOL-4-PHOSPHATE 5-KINASE RELATED"/>
    <property type="match status" value="1"/>
</dbReference>
<dbReference type="Gene3D" id="2.20.110.10">
    <property type="entry name" value="Histone H3 K4-specific methyltransferase SET7/9 N-terminal domain"/>
    <property type="match status" value="3"/>
</dbReference>
<proteinExistence type="predicted"/>
<dbReference type="Pfam" id="PF02493">
    <property type="entry name" value="MORN"/>
    <property type="match status" value="8"/>
</dbReference>
<evidence type="ECO:0000313" key="2">
    <source>
        <dbReference type="EMBL" id="CAE2318774.1"/>
    </source>
</evidence>